<keyword evidence="3" id="KW-0325">Glycoprotein</keyword>
<sequence length="127" mass="14230">MVPGLWIQDNEETLVSAKGRLELGFFMPNGSSDGRRYLGIWYHKLTPVTVVWVANRNNPLFNSIDGDFGIGEDGNLHVWMEVPETSWSPNRTVKLMDSGNLVLIEGNQSGRVGGSALKIQLIHFYRV</sequence>
<keyword evidence="6" id="KW-1185">Reference proteome</keyword>
<organism evidence="5 6">
    <name type="scientific">Parasponia andersonii</name>
    <name type="common">Sponia andersonii</name>
    <dbReference type="NCBI Taxonomy" id="3476"/>
    <lineage>
        <taxon>Eukaryota</taxon>
        <taxon>Viridiplantae</taxon>
        <taxon>Streptophyta</taxon>
        <taxon>Embryophyta</taxon>
        <taxon>Tracheophyta</taxon>
        <taxon>Spermatophyta</taxon>
        <taxon>Magnoliopsida</taxon>
        <taxon>eudicotyledons</taxon>
        <taxon>Gunneridae</taxon>
        <taxon>Pentapetalae</taxon>
        <taxon>rosids</taxon>
        <taxon>fabids</taxon>
        <taxon>Rosales</taxon>
        <taxon>Cannabaceae</taxon>
        <taxon>Parasponia</taxon>
    </lineage>
</organism>
<evidence type="ECO:0000313" key="6">
    <source>
        <dbReference type="Proteomes" id="UP000237105"/>
    </source>
</evidence>
<dbReference type="PANTHER" id="PTHR32444">
    <property type="entry name" value="BULB-TYPE LECTIN DOMAIN-CONTAINING PROTEIN"/>
    <property type="match status" value="1"/>
</dbReference>
<protein>
    <submittedName>
        <fullName evidence="5">Bulb-type lectin domain containing protein</fullName>
    </submittedName>
</protein>
<comment type="caution">
    <text evidence="5">The sequence shown here is derived from an EMBL/GenBank/DDBJ whole genome shotgun (WGS) entry which is preliminary data.</text>
</comment>
<name>A0A2P5E4L7_PARAD</name>
<dbReference type="EMBL" id="JXTB01000001">
    <property type="protein sequence ID" value="PON80469.1"/>
    <property type="molecule type" value="Genomic_DNA"/>
</dbReference>
<dbReference type="STRING" id="3476.A0A2P5E4L7"/>
<dbReference type="PANTHER" id="PTHR32444:SF235">
    <property type="entry name" value="OS01G0783900 PROTEIN"/>
    <property type="match status" value="1"/>
</dbReference>
<evidence type="ECO:0000259" key="4">
    <source>
        <dbReference type="PROSITE" id="PS50927"/>
    </source>
</evidence>
<evidence type="ECO:0000313" key="5">
    <source>
        <dbReference type="EMBL" id="PON80469.1"/>
    </source>
</evidence>
<evidence type="ECO:0000256" key="1">
    <source>
        <dbReference type="ARBA" id="ARBA00022729"/>
    </source>
</evidence>
<proteinExistence type="predicted"/>
<dbReference type="InterPro" id="IPR001480">
    <property type="entry name" value="Bulb-type_lectin_dom"/>
</dbReference>
<dbReference type="OrthoDB" id="1166245at2759"/>
<dbReference type="Gene3D" id="2.90.10.10">
    <property type="entry name" value="Bulb-type lectin domain"/>
    <property type="match status" value="1"/>
</dbReference>
<dbReference type="SMART" id="SM00108">
    <property type="entry name" value="B_lectin"/>
    <property type="match status" value="1"/>
</dbReference>
<gene>
    <name evidence="5" type="ORF">PanWU01x14_000250</name>
</gene>
<dbReference type="InterPro" id="IPR036426">
    <property type="entry name" value="Bulb-type_lectin_dom_sf"/>
</dbReference>
<dbReference type="Proteomes" id="UP000237105">
    <property type="component" value="Unassembled WGS sequence"/>
</dbReference>
<dbReference type="PROSITE" id="PS50927">
    <property type="entry name" value="BULB_LECTIN"/>
    <property type="match status" value="1"/>
</dbReference>
<dbReference type="AlphaFoldDB" id="A0A2P5E4L7"/>
<dbReference type="Pfam" id="PF01453">
    <property type="entry name" value="B_lectin"/>
    <property type="match status" value="1"/>
</dbReference>
<keyword evidence="5" id="KW-0430">Lectin</keyword>
<dbReference type="GO" id="GO:0030246">
    <property type="term" value="F:carbohydrate binding"/>
    <property type="evidence" value="ECO:0007669"/>
    <property type="project" value="UniProtKB-KW"/>
</dbReference>
<accession>A0A2P5E4L7</accession>
<keyword evidence="2" id="KW-1015">Disulfide bond</keyword>
<keyword evidence="1" id="KW-0732">Signal</keyword>
<feature type="domain" description="Bulb-type lectin" evidence="4">
    <location>
        <begin position="1"/>
        <end position="125"/>
    </location>
</feature>
<evidence type="ECO:0000256" key="3">
    <source>
        <dbReference type="ARBA" id="ARBA00023180"/>
    </source>
</evidence>
<dbReference type="SUPFAM" id="SSF51110">
    <property type="entry name" value="alpha-D-mannose-specific plant lectins"/>
    <property type="match status" value="1"/>
</dbReference>
<evidence type="ECO:0000256" key="2">
    <source>
        <dbReference type="ARBA" id="ARBA00023157"/>
    </source>
</evidence>
<reference evidence="6" key="1">
    <citation type="submission" date="2016-06" db="EMBL/GenBank/DDBJ databases">
        <title>Parallel loss of symbiosis genes in relatives of nitrogen-fixing non-legume Parasponia.</title>
        <authorList>
            <person name="Van Velzen R."/>
            <person name="Holmer R."/>
            <person name="Bu F."/>
            <person name="Rutten L."/>
            <person name="Van Zeijl A."/>
            <person name="Liu W."/>
            <person name="Santuari L."/>
            <person name="Cao Q."/>
            <person name="Sharma T."/>
            <person name="Shen D."/>
            <person name="Roswanjaya Y."/>
            <person name="Wardhani T."/>
            <person name="Kalhor M.S."/>
            <person name="Jansen J."/>
            <person name="Van den Hoogen J."/>
            <person name="Gungor B."/>
            <person name="Hartog M."/>
            <person name="Hontelez J."/>
            <person name="Verver J."/>
            <person name="Yang W.-C."/>
            <person name="Schijlen E."/>
            <person name="Repin R."/>
            <person name="Schilthuizen M."/>
            <person name="Schranz E."/>
            <person name="Heidstra R."/>
            <person name="Miyata K."/>
            <person name="Fedorova E."/>
            <person name="Kohlen W."/>
            <person name="Bisseling T."/>
            <person name="Smit S."/>
            <person name="Geurts R."/>
        </authorList>
    </citation>
    <scope>NUCLEOTIDE SEQUENCE [LARGE SCALE GENOMIC DNA]</scope>
    <source>
        <strain evidence="6">cv. WU1-14</strain>
    </source>
</reference>